<evidence type="ECO:0000256" key="1">
    <source>
        <dbReference type="SAM" id="MobiDB-lite"/>
    </source>
</evidence>
<keyword evidence="3" id="KW-1185">Reference proteome</keyword>
<dbReference type="EMBL" id="JACMSC010000005">
    <property type="protein sequence ID" value="KAG6522701.1"/>
    <property type="molecule type" value="Genomic_DNA"/>
</dbReference>
<gene>
    <name evidence="2" type="ORF">ZIOFF_019852</name>
</gene>
<reference evidence="2 3" key="1">
    <citation type="submission" date="2020-08" db="EMBL/GenBank/DDBJ databases">
        <title>Plant Genome Project.</title>
        <authorList>
            <person name="Zhang R.-G."/>
        </authorList>
    </citation>
    <scope>NUCLEOTIDE SEQUENCE [LARGE SCALE GENOMIC DNA]</scope>
    <source>
        <tissue evidence="2">Rhizome</tissue>
    </source>
</reference>
<feature type="compositionally biased region" description="Basic residues" evidence="1">
    <location>
        <begin position="295"/>
        <end position="305"/>
    </location>
</feature>
<sequence>MFEVFILLVDDLPLGEINEVYLLDFIGSSGFIGELYPKVESVIILDHHKTAVEALCGNASFGKNVIKVIDMDKSGATIAFDFFKEKLLKRSDTLKGLGIHNHQEAGQKNLSGYKFERVQKLFEYIEDGDIWRWKLPHSKAFSSGLKDMNIEYNVNVNSALFEQRPTAATVGSRCHPTCAAAATPLHGQIWPVTAKAGQAARRGDSRLPASMERRSQARRLGQERRLGQATLRRDNSGLSAATCIHSRLLAPTRACRQPPAGDTVRAAKEGKGEMHGRGGDRRCIPTQDSTVGDQRRRRSTKLSPK</sequence>
<accession>A0A8J5HES4</accession>
<protein>
    <submittedName>
        <fullName evidence="2">Uncharacterized protein</fullName>
    </submittedName>
</protein>
<feature type="compositionally biased region" description="Basic and acidic residues" evidence="1">
    <location>
        <begin position="265"/>
        <end position="283"/>
    </location>
</feature>
<feature type="region of interest" description="Disordered" evidence="1">
    <location>
        <begin position="254"/>
        <end position="305"/>
    </location>
</feature>
<proteinExistence type="predicted"/>
<dbReference type="PANTHER" id="PTHR46922">
    <property type="entry name" value="DHHA1 DOMAIN PROTEIN"/>
    <property type="match status" value="1"/>
</dbReference>
<feature type="compositionally biased region" description="Basic and acidic residues" evidence="1">
    <location>
        <begin position="201"/>
        <end position="233"/>
    </location>
</feature>
<name>A0A8J5HES4_ZINOF</name>
<feature type="region of interest" description="Disordered" evidence="1">
    <location>
        <begin position="198"/>
        <end position="233"/>
    </location>
</feature>
<evidence type="ECO:0000313" key="3">
    <source>
        <dbReference type="Proteomes" id="UP000734854"/>
    </source>
</evidence>
<comment type="caution">
    <text evidence="2">The sequence shown here is derived from an EMBL/GenBank/DDBJ whole genome shotgun (WGS) entry which is preliminary data.</text>
</comment>
<evidence type="ECO:0000313" key="2">
    <source>
        <dbReference type="EMBL" id="KAG6522701.1"/>
    </source>
</evidence>
<organism evidence="2 3">
    <name type="scientific">Zingiber officinale</name>
    <name type="common">Ginger</name>
    <name type="synonym">Amomum zingiber</name>
    <dbReference type="NCBI Taxonomy" id="94328"/>
    <lineage>
        <taxon>Eukaryota</taxon>
        <taxon>Viridiplantae</taxon>
        <taxon>Streptophyta</taxon>
        <taxon>Embryophyta</taxon>
        <taxon>Tracheophyta</taxon>
        <taxon>Spermatophyta</taxon>
        <taxon>Magnoliopsida</taxon>
        <taxon>Liliopsida</taxon>
        <taxon>Zingiberales</taxon>
        <taxon>Zingiberaceae</taxon>
        <taxon>Zingiber</taxon>
    </lineage>
</organism>
<dbReference type="PANTHER" id="PTHR46922:SF4">
    <property type="entry name" value="DHHA1 DOMAIN PROTEIN"/>
    <property type="match status" value="1"/>
</dbReference>
<dbReference type="Proteomes" id="UP000734854">
    <property type="component" value="Unassembled WGS sequence"/>
</dbReference>
<dbReference type="AlphaFoldDB" id="A0A8J5HES4"/>